<dbReference type="RefSeq" id="XP_056068435.1">
    <property type="nucleotide sequence ID" value="XM_056216879.1"/>
</dbReference>
<evidence type="ECO:0000256" key="6">
    <source>
        <dbReference type="SAM" id="MobiDB-lite"/>
    </source>
</evidence>
<keyword evidence="7" id="KW-1133">Transmembrane helix</keyword>
<dbReference type="EMBL" id="JAPEUX010000006">
    <property type="protein sequence ID" value="KAJ4349505.1"/>
    <property type="molecule type" value="Genomic_DNA"/>
</dbReference>
<evidence type="ECO:0000256" key="1">
    <source>
        <dbReference type="ARBA" id="ARBA00001971"/>
    </source>
</evidence>
<dbReference type="OrthoDB" id="3366823at2759"/>
<sequence>MSTLRILVVGVAIAFLSAALLERWLRAHPDPQAPPVLYPRIPFIGHIIGLLTEGANYYKITSARCRHPIYTLPMLSSQTYVVTSPHLANYIQRASSTLLFEPIILPVTQRLVGFSNATVEAFRDYEAKKAKQPSFMDRMHNTLYSLMGPAEIKYQGSIVLEQISQRLNALPDCDRPLFEWCRELFVEVTTYAFYGPENPFELYPGLVKDYWVWEDGLIGVMASPLPQVTARKAYLAREKVAKTMIEYVEKERHIKASPVIQERIRMHKALGVSLEDRGRSEFGMLFGTLVNGSITVFWVLNYIFSRPQLMEELRAEIQKGAFSVDHSTNTAKISFEGLRDGCPLLNSVFRETLRLIAPMTSARFVTEDTIVADTYKLRAQSVVQIAGGVLHSDEEVWGPDSREFNPQRFISTPNGTKTSSTDAEKRSVHPAAFRGFGGGTVFCPGRHFAQIEILSLVAGLLMGWDFETPKGKESIEWDPPKDEKRIPIGVMKPLRDVVVSMKRREEMRGLKWALQMS</sequence>
<dbReference type="GO" id="GO:0004497">
    <property type="term" value="F:monooxygenase activity"/>
    <property type="evidence" value="ECO:0007669"/>
    <property type="project" value="InterPro"/>
</dbReference>
<dbReference type="InterPro" id="IPR001128">
    <property type="entry name" value="Cyt_P450"/>
</dbReference>
<dbReference type="AlphaFoldDB" id="A0A9W9C7I1"/>
<reference evidence="8" key="1">
    <citation type="submission" date="2022-10" db="EMBL/GenBank/DDBJ databases">
        <title>Tapping the CABI collections for fungal endophytes: first genome assemblies for Collariella, Neodidymelliopsis, Ascochyta clinopodiicola, Didymella pomorum, Didymosphaeria variabile, Neocosmospora piperis and Neocucurbitaria cava.</title>
        <authorList>
            <person name="Hill R."/>
        </authorList>
    </citation>
    <scope>NUCLEOTIDE SEQUENCE</scope>
    <source>
        <strain evidence="8">IMI 356815</strain>
    </source>
</reference>
<feature type="transmembrane region" description="Helical" evidence="7">
    <location>
        <begin position="282"/>
        <end position="304"/>
    </location>
</feature>
<dbReference type="PANTHER" id="PTHR47582">
    <property type="entry name" value="P450, PUTATIVE (EUROFUNG)-RELATED"/>
    <property type="match status" value="1"/>
</dbReference>
<gene>
    <name evidence="8" type="ORF">N0V89_008121</name>
</gene>
<comment type="caution">
    <text evidence="8">The sequence shown here is derived from an EMBL/GenBank/DDBJ whole genome shotgun (WGS) entry which is preliminary data.</text>
</comment>
<dbReference type="InterPro" id="IPR053007">
    <property type="entry name" value="CYP450_monoxygenase_sec-met"/>
</dbReference>
<evidence type="ECO:0000256" key="5">
    <source>
        <dbReference type="PIRSR" id="PIRSR602403-1"/>
    </source>
</evidence>
<comment type="cofactor">
    <cofactor evidence="1 5">
        <name>heme</name>
        <dbReference type="ChEBI" id="CHEBI:30413"/>
    </cofactor>
</comment>
<dbReference type="GO" id="GO:0005506">
    <property type="term" value="F:iron ion binding"/>
    <property type="evidence" value="ECO:0007669"/>
    <property type="project" value="InterPro"/>
</dbReference>
<evidence type="ECO:0000313" key="9">
    <source>
        <dbReference type="Proteomes" id="UP001140513"/>
    </source>
</evidence>
<proteinExistence type="inferred from homology"/>
<evidence type="ECO:0000256" key="2">
    <source>
        <dbReference type="ARBA" id="ARBA00010617"/>
    </source>
</evidence>
<organism evidence="8 9">
    <name type="scientific">Didymosphaeria variabile</name>
    <dbReference type="NCBI Taxonomy" id="1932322"/>
    <lineage>
        <taxon>Eukaryota</taxon>
        <taxon>Fungi</taxon>
        <taxon>Dikarya</taxon>
        <taxon>Ascomycota</taxon>
        <taxon>Pezizomycotina</taxon>
        <taxon>Dothideomycetes</taxon>
        <taxon>Pleosporomycetidae</taxon>
        <taxon>Pleosporales</taxon>
        <taxon>Massarineae</taxon>
        <taxon>Didymosphaeriaceae</taxon>
        <taxon>Didymosphaeria</taxon>
    </lineage>
</organism>
<keyword evidence="7" id="KW-0472">Membrane</keyword>
<dbReference type="InterPro" id="IPR002403">
    <property type="entry name" value="Cyt_P450_E_grp-IV"/>
</dbReference>
<dbReference type="Gene3D" id="1.10.630.10">
    <property type="entry name" value="Cytochrome P450"/>
    <property type="match status" value="1"/>
</dbReference>
<evidence type="ECO:0000256" key="7">
    <source>
        <dbReference type="SAM" id="Phobius"/>
    </source>
</evidence>
<accession>A0A9W9C7I1</accession>
<keyword evidence="4 5" id="KW-0408">Iron</keyword>
<comment type="similarity">
    <text evidence="2">Belongs to the cytochrome P450 family.</text>
</comment>
<dbReference type="GO" id="GO:0020037">
    <property type="term" value="F:heme binding"/>
    <property type="evidence" value="ECO:0007669"/>
    <property type="project" value="InterPro"/>
</dbReference>
<name>A0A9W9C7I1_9PLEO</name>
<evidence type="ECO:0000256" key="3">
    <source>
        <dbReference type="ARBA" id="ARBA00022723"/>
    </source>
</evidence>
<protein>
    <recommendedName>
        <fullName evidence="10">Cytochrome P450</fullName>
    </recommendedName>
</protein>
<keyword evidence="3 5" id="KW-0479">Metal-binding</keyword>
<dbReference type="Proteomes" id="UP001140513">
    <property type="component" value="Unassembled WGS sequence"/>
</dbReference>
<dbReference type="PRINTS" id="PR00465">
    <property type="entry name" value="EP450IV"/>
</dbReference>
<feature type="binding site" description="axial binding residue" evidence="5">
    <location>
        <position position="443"/>
    </location>
    <ligand>
        <name>heme</name>
        <dbReference type="ChEBI" id="CHEBI:30413"/>
    </ligand>
    <ligandPart>
        <name>Fe</name>
        <dbReference type="ChEBI" id="CHEBI:18248"/>
    </ligandPart>
</feature>
<evidence type="ECO:0000256" key="4">
    <source>
        <dbReference type="ARBA" id="ARBA00023004"/>
    </source>
</evidence>
<feature type="region of interest" description="Disordered" evidence="6">
    <location>
        <begin position="402"/>
        <end position="425"/>
    </location>
</feature>
<dbReference type="CDD" id="cd11040">
    <property type="entry name" value="CYP7_CYP8-like"/>
    <property type="match status" value="1"/>
</dbReference>
<dbReference type="PANTHER" id="PTHR47582:SF1">
    <property type="entry name" value="P450, PUTATIVE (EUROFUNG)-RELATED"/>
    <property type="match status" value="1"/>
</dbReference>
<keyword evidence="7" id="KW-0812">Transmembrane</keyword>
<keyword evidence="9" id="KW-1185">Reference proteome</keyword>
<dbReference type="GO" id="GO:0016705">
    <property type="term" value="F:oxidoreductase activity, acting on paired donors, with incorporation or reduction of molecular oxygen"/>
    <property type="evidence" value="ECO:0007669"/>
    <property type="project" value="InterPro"/>
</dbReference>
<dbReference type="GeneID" id="80911651"/>
<dbReference type="SUPFAM" id="SSF48264">
    <property type="entry name" value="Cytochrome P450"/>
    <property type="match status" value="1"/>
</dbReference>
<dbReference type="InterPro" id="IPR036396">
    <property type="entry name" value="Cyt_P450_sf"/>
</dbReference>
<evidence type="ECO:0008006" key="10">
    <source>
        <dbReference type="Google" id="ProtNLM"/>
    </source>
</evidence>
<feature type="compositionally biased region" description="Polar residues" evidence="6">
    <location>
        <begin position="408"/>
        <end position="421"/>
    </location>
</feature>
<keyword evidence="5" id="KW-0349">Heme</keyword>
<evidence type="ECO:0000313" key="8">
    <source>
        <dbReference type="EMBL" id="KAJ4349505.1"/>
    </source>
</evidence>
<dbReference type="Pfam" id="PF00067">
    <property type="entry name" value="p450"/>
    <property type="match status" value="1"/>
</dbReference>